<organism evidence="1 2">
    <name type="scientific">Thiohalorhabdus methylotrophus</name>
    <dbReference type="NCBI Taxonomy" id="3242694"/>
    <lineage>
        <taxon>Bacteria</taxon>
        <taxon>Pseudomonadati</taxon>
        <taxon>Pseudomonadota</taxon>
        <taxon>Gammaproteobacteria</taxon>
        <taxon>Thiohalorhabdales</taxon>
        <taxon>Thiohalorhabdaceae</taxon>
        <taxon>Thiohalorhabdus</taxon>
    </lineage>
</organism>
<accession>A0ABV4TY63</accession>
<protein>
    <submittedName>
        <fullName evidence="1">Uncharacterized protein</fullName>
    </submittedName>
</protein>
<dbReference type="Proteomes" id="UP001575181">
    <property type="component" value="Unassembled WGS sequence"/>
</dbReference>
<evidence type="ECO:0000313" key="2">
    <source>
        <dbReference type="Proteomes" id="UP001575181"/>
    </source>
</evidence>
<keyword evidence="2" id="KW-1185">Reference proteome</keyword>
<reference evidence="1 2" key="1">
    <citation type="submission" date="2024-08" db="EMBL/GenBank/DDBJ databases">
        <title>Whole-genome sequencing of halo(alkali)philic microorganisms from hypersaline lakes.</title>
        <authorList>
            <person name="Sorokin D.Y."/>
            <person name="Merkel A.Y."/>
            <person name="Messina E."/>
            <person name="Yakimov M."/>
        </authorList>
    </citation>
    <scope>NUCLEOTIDE SEQUENCE [LARGE SCALE GENOMIC DNA]</scope>
    <source>
        <strain evidence="1 2">Cl-TMA</strain>
    </source>
</reference>
<proteinExistence type="predicted"/>
<gene>
    <name evidence="1" type="ORF">ACERLL_11975</name>
</gene>
<name>A0ABV4TY63_9GAMM</name>
<dbReference type="RefSeq" id="WP_373656333.1">
    <property type="nucleotide sequence ID" value="NZ_JBGUAW010000008.1"/>
</dbReference>
<evidence type="ECO:0000313" key="1">
    <source>
        <dbReference type="EMBL" id="MFA9461544.1"/>
    </source>
</evidence>
<sequence length="388" mass="43310">MKVRAPNPRTPFYWGRDLWDRLQRRPERPWGRWGWFRPPGGPGPLLWVYAPDCAGARVGGEIVRGIRSVRVDVRAVVMAADGCGDTLRPLFREYPGTAAAPAVIDHQRAARRAAGRLRPNAMLAVHELPPYQVMKGLAESGVPVTAVNCEPPRRRPRGLRFDHVLPVGAAQAGRWRSAGTEPEAPVDLEVLLARMDVEPTFRSLLIPGEGRRLIWTDRLPTQATARQSLLEHWGAGDRTLAVSGPGSEAGRGHPGIRLSDWDRTRQPVAPDTLVWMDTDQWLPAVTASAFAGCQWEGRRPALWQALASGLPLAVGPAAAAKLRDLGVDPQVAAVPVEDWEAVSRQWEQWSEEAFAWRDQQARARRVFWEVRRQAEQGMALLDRWADRW</sequence>
<comment type="caution">
    <text evidence="1">The sequence shown here is derived from an EMBL/GenBank/DDBJ whole genome shotgun (WGS) entry which is preliminary data.</text>
</comment>
<dbReference type="EMBL" id="JBGUAW010000008">
    <property type="protein sequence ID" value="MFA9461544.1"/>
    <property type="molecule type" value="Genomic_DNA"/>
</dbReference>